<keyword evidence="1" id="KW-1133">Transmembrane helix</keyword>
<keyword evidence="1" id="KW-0812">Transmembrane</keyword>
<proteinExistence type="predicted"/>
<gene>
    <name evidence="2" type="ORF">C5L30_000249</name>
</gene>
<evidence type="ECO:0000313" key="2">
    <source>
        <dbReference type="EMBL" id="TDG74533.1"/>
    </source>
</evidence>
<accession>A0A4R5NIU5</accession>
<protein>
    <submittedName>
        <fullName evidence="2">Uncharacterized protein</fullName>
    </submittedName>
</protein>
<keyword evidence="3" id="KW-1185">Reference proteome</keyword>
<keyword evidence="1" id="KW-0472">Membrane</keyword>
<dbReference type="EMBL" id="PUFN01000004">
    <property type="protein sequence ID" value="TDG74533.1"/>
    <property type="molecule type" value="Genomic_DNA"/>
</dbReference>
<dbReference type="Proteomes" id="UP000295257">
    <property type="component" value="Unassembled WGS sequence"/>
</dbReference>
<comment type="caution">
    <text evidence="2">The sequence shown here is derived from an EMBL/GenBank/DDBJ whole genome shotgun (WGS) entry which is preliminary data.</text>
</comment>
<reference evidence="2 3" key="1">
    <citation type="journal article" date="2019" name="Appl. Microbiol. Biotechnol.">
        <title>Uncovering carbohydrate metabolism through a genotype-phenotype association study of 56 lactic acid bacteria genomes.</title>
        <authorList>
            <person name="Buron-Moles G."/>
            <person name="Chailyan A."/>
            <person name="Dolejs I."/>
            <person name="Forster J."/>
            <person name="Miks M.H."/>
        </authorList>
    </citation>
    <scope>NUCLEOTIDE SEQUENCE [LARGE SCALE GENOMIC DNA]</scope>
    <source>
        <strain evidence="2 3">ATCC 29644</strain>
    </source>
</reference>
<organism evidence="2 3">
    <name type="scientific">Companilactobacillus farciminis</name>
    <dbReference type="NCBI Taxonomy" id="1612"/>
    <lineage>
        <taxon>Bacteria</taxon>
        <taxon>Bacillati</taxon>
        <taxon>Bacillota</taxon>
        <taxon>Bacilli</taxon>
        <taxon>Lactobacillales</taxon>
        <taxon>Lactobacillaceae</taxon>
        <taxon>Companilactobacillus</taxon>
    </lineage>
</organism>
<dbReference type="STRING" id="1612.ABB44_08095"/>
<sequence length="120" mass="13223">MSLISSILIGALGGIATVLLLNAFDNKKHNVKTSEKNLGRIPSRDEAKLSSVAVIKPALFIQTTTDKAIFSKEDSPSITIYKQSGIVEVNTNKESIIFSMINIERIDYDPDKCNVYFEGE</sequence>
<name>A0A4R5NIU5_9LACO</name>
<dbReference type="AlphaFoldDB" id="A0A4R5NIU5"/>
<evidence type="ECO:0000313" key="3">
    <source>
        <dbReference type="Proteomes" id="UP000295257"/>
    </source>
</evidence>
<dbReference type="RefSeq" id="WP_010019272.1">
    <property type="nucleotide sequence ID" value="NZ_PUFN01000004.1"/>
</dbReference>
<feature type="transmembrane region" description="Helical" evidence="1">
    <location>
        <begin position="6"/>
        <end position="24"/>
    </location>
</feature>
<dbReference type="OrthoDB" id="2322121at2"/>
<evidence type="ECO:0000256" key="1">
    <source>
        <dbReference type="SAM" id="Phobius"/>
    </source>
</evidence>